<protein>
    <submittedName>
        <fullName evidence="5">Epoxide hydrolase 2</fullName>
    </submittedName>
</protein>
<dbReference type="Pfam" id="PF12697">
    <property type="entry name" value="Abhydrolase_6"/>
    <property type="match status" value="1"/>
</dbReference>
<evidence type="ECO:0000313" key="5">
    <source>
        <dbReference type="EMBL" id="KAF2231787.1"/>
    </source>
</evidence>
<dbReference type="SUPFAM" id="SSF53474">
    <property type="entry name" value="alpha/beta-Hydrolases"/>
    <property type="match status" value="1"/>
</dbReference>
<evidence type="ECO:0000256" key="3">
    <source>
        <dbReference type="SAM" id="MobiDB-lite"/>
    </source>
</evidence>
<dbReference type="Gene3D" id="3.40.50.1820">
    <property type="entry name" value="alpha/beta hydrolase"/>
    <property type="match status" value="1"/>
</dbReference>
<proteinExistence type="inferred from homology"/>
<evidence type="ECO:0000256" key="1">
    <source>
        <dbReference type="ARBA" id="ARBA00022801"/>
    </source>
</evidence>
<organism evidence="5 6">
    <name type="scientific">Viridothelium virens</name>
    <name type="common">Speckled blister lichen</name>
    <name type="synonym">Trypethelium virens</name>
    <dbReference type="NCBI Taxonomy" id="1048519"/>
    <lineage>
        <taxon>Eukaryota</taxon>
        <taxon>Fungi</taxon>
        <taxon>Dikarya</taxon>
        <taxon>Ascomycota</taxon>
        <taxon>Pezizomycotina</taxon>
        <taxon>Dothideomycetes</taxon>
        <taxon>Dothideomycetes incertae sedis</taxon>
        <taxon>Trypetheliales</taxon>
        <taxon>Trypetheliaceae</taxon>
        <taxon>Viridothelium</taxon>
    </lineage>
</organism>
<dbReference type="InterPro" id="IPR000073">
    <property type="entry name" value="AB_hydrolase_1"/>
</dbReference>
<dbReference type="PANTHER" id="PTHR43329">
    <property type="entry name" value="EPOXIDE HYDROLASE"/>
    <property type="match status" value="1"/>
</dbReference>
<comment type="similarity">
    <text evidence="2">Belongs to the AB hydrolase superfamily. Epoxide hydrolase family.</text>
</comment>
<dbReference type="Proteomes" id="UP000800092">
    <property type="component" value="Unassembled WGS sequence"/>
</dbReference>
<feature type="domain" description="AB hydrolase-1" evidence="4">
    <location>
        <begin position="57"/>
        <end position="400"/>
    </location>
</feature>
<reference evidence="5" key="1">
    <citation type="journal article" date="2020" name="Stud. Mycol.">
        <title>101 Dothideomycetes genomes: a test case for predicting lifestyles and emergence of pathogens.</title>
        <authorList>
            <person name="Haridas S."/>
            <person name="Albert R."/>
            <person name="Binder M."/>
            <person name="Bloem J."/>
            <person name="Labutti K."/>
            <person name="Salamov A."/>
            <person name="Andreopoulos B."/>
            <person name="Baker S."/>
            <person name="Barry K."/>
            <person name="Bills G."/>
            <person name="Bluhm B."/>
            <person name="Cannon C."/>
            <person name="Castanera R."/>
            <person name="Culley D."/>
            <person name="Daum C."/>
            <person name="Ezra D."/>
            <person name="Gonzalez J."/>
            <person name="Henrissat B."/>
            <person name="Kuo A."/>
            <person name="Liang C."/>
            <person name="Lipzen A."/>
            <person name="Lutzoni F."/>
            <person name="Magnuson J."/>
            <person name="Mondo S."/>
            <person name="Nolan M."/>
            <person name="Ohm R."/>
            <person name="Pangilinan J."/>
            <person name="Park H.-J."/>
            <person name="Ramirez L."/>
            <person name="Alfaro M."/>
            <person name="Sun H."/>
            <person name="Tritt A."/>
            <person name="Yoshinaga Y."/>
            <person name="Zwiers L.-H."/>
            <person name="Turgeon B."/>
            <person name="Goodwin S."/>
            <person name="Spatafora J."/>
            <person name="Crous P."/>
            <person name="Grigoriev I."/>
        </authorList>
    </citation>
    <scope>NUCLEOTIDE SEQUENCE</scope>
    <source>
        <strain evidence="5">Tuck. ex Michener</strain>
    </source>
</reference>
<keyword evidence="6" id="KW-1185">Reference proteome</keyword>
<name>A0A6A6H1N9_VIRVR</name>
<dbReference type="OrthoDB" id="408373at2759"/>
<evidence type="ECO:0000256" key="2">
    <source>
        <dbReference type="ARBA" id="ARBA00038334"/>
    </source>
</evidence>
<accession>A0A6A6H1N9</accession>
<dbReference type="AlphaFoldDB" id="A0A6A6H1N9"/>
<gene>
    <name evidence="5" type="ORF">EV356DRAFT_525684</name>
</gene>
<dbReference type="GO" id="GO:0016787">
    <property type="term" value="F:hydrolase activity"/>
    <property type="evidence" value="ECO:0007669"/>
    <property type="project" value="UniProtKB-KW"/>
</dbReference>
<feature type="region of interest" description="Disordered" evidence="3">
    <location>
        <begin position="1"/>
        <end position="24"/>
    </location>
</feature>
<evidence type="ECO:0000259" key="4">
    <source>
        <dbReference type="Pfam" id="PF12697"/>
    </source>
</evidence>
<dbReference type="PRINTS" id="PR00412">
    <property type="entry name" value="EPOXHYDRLASE"/>
</dbReference>
<keyword evidence="1 5" id="KW-0378">Hydrolase</keyword>
<dbReference type="EMBL" id="ML991822">
    <property type="protein sequence ID" value="KAF2231787.1"/>
    <property type="molecule type" value="Genomic_DNA"/>
</dbReference>
<sequence length="413" mass="45728">MASKGDGQANKGSRTDLPPLSLPPGITERQIDCYNTAGLSFHILEAGYDASAKKPLILLIHGFPEIAFCWRKVMLPIADAGYYVVAMDQRGYGRTVGWDNSPYDKVDMRQFTIINLVRDYVILVNALGYHTVKCVVGHDFGAVPAAMGALMRGDMFTSCVIMSHPHNAPGPLPFNIAHNSSNSSADEKQAHRSKDIQADLARLSPPRKHYKYDNSTPYAAQQWLFPPQGLHAFLRGYIHLKSAAWPPNTPHPLGGWTAPDLAKMPDYYIMPLHSSMPEVVSHHMSSVSARDAKASESWFSDAELDVYVQEWSRTGFQGGLNWYRSGTDPKLGADLALFAGKKIEVPSVFVSGARDWGNFQQPGALEAMEDGTSCSDFRGVRLVEGAGHWPQQEQPERVVEEILRFLKEVERNG</sequence>
<dbReference type="InterPro" id="IPR029058">
    <property type="entry name" value="AB_hydrolase_fold"/>
</dbReference>
<dbReference type="InterPro" id="IPR000639">
    <property type="entry name" value="Epox_hydrolase-like"/>
</dbReference>
<evidence type="ECO:0000313" key="6">
    <source>
        <dbReference type="Proteomes" id="UP000800092"/>
    </source>
</evidence>